<organism evidence="2 3">
    <name type="scientific">Hominilimicola fabiformis</name>
    <dbReference type="NCBI Taxonomy" id="2885356"/>
    <lineage>
        <taxon>Bacteria</taxon>
        <taxon>Bacillati</taxon>
        <taxon>Bacillota</taxon>
        <taxon>Clostridia</taxon>
        <taxon>Eubacteriales</taxon>
        <taxon>Oscillospiraceae</taxon>
        <taxon>Hominilimicola</taxon>
    </lineage>
</organism>
<dbReference type="Proteomes" id="UP001198242">
    <property type="component" value="Unassembled WGS sequence"/>
</dbReference>
<evidence type="ECO:0000313" key="3">
    <source>
        <dbReference type="Proteomes" id="UP001198242"/>
    </source>
</evidence>
<evidence type="ECO:0000256" key="1">
    <source>
        <dbReference type="SAM" id="Phobius"/>
    </source>
</evidence>
<keyword evidence="3" id="KW-1185">Reference proteome</keyword>
<dbReference type="PROSITE" id="PS51257">
    <property type="entry name" value="PROKAR_LIPOPROTEIN"/>
    <property type="match status" value="1"/>
</dbReference>
<sequence>MNENMGRDFIIAGVCFLLSLIWMGLSTMFPGGIGCALDFVLEKFKIEPNEVTTVLGIVLTTAIEVVFILIMLLHIINILKTVGPVMELIGNMIIGFIGAAEVFVVFCTSSGKLL</sequence>
<comment type="caution">
    <text evidence="2">The sequence shown here is derived from an EMBL/GenBank/DDBJ whole genome shotgun (WGS) entry which is preliminary data.</text>
</comment>
<feature type="transmembrane region" description="Helical" evidence="1">
    <location>
        <begin position="9"/>
        <end position="33"/>
    </location>
</feature>
<feature type="transmembrane region" description="Helical" evidence="1">
    <location>
        <begin position="88"/>
        <end position="111"/>
    </location>
</feature>
<protein>
    <submittedName>
        <fullName evidence="2">Uncharacterized protein</fullName>
    </submittedName>
</protein>
<dbReference type="EMBL" id="JAJEQM010000028">
    <property type="protein sequence ID" value="MCC2211819.1"/>
    <property type="molecule type" value="Genomic_DNA"/>
</dbReference>
<name>A0AAE3E1Q1_9FIRM</name>
<keyword evidence="1" id="KW-1133">Transmembrane helix</keyword>
<reference evidence="2 3" key="1">
    <citation type="submission" date="2021-10" db="EMBL/GenBank/DDBJ databases">
        <title>Anaerobic single-cell dispensing facilitates the cultivation of human gut bacteria.</title>
        <authorList>
            <person name="Afrizal A."/>
        </authorList>
    </citation>
    <scope>NUCLEOTIDE SEQUENCE [LARGE SCALE GENOMIC DNA]</scope>
    <source>
        <strain evidence="2 3">CLA-AA-H232</strain>
    </source>
</reference>
<evidence type="ECO:0000313" key="2">
    <source>
        <dbReference type="EMBL" id="MCC2211819.1"/>
    </source>
</evidence>
<feature type="transmembrane region" description="Helical" evidence="1">
    <location>
        <begin position="53"/>
        <end position="76"/>
    </location>
</feature>
<gene>
    <name evidence="2" type="ORF">LKE05_13620</name>
</gene>
<proteinExistence type="predicted"/>
<keyword evidence="1" id="KW-0472">Membrane</keyword>
<accession>A0AAE3E1Q1</accession>
<dbReference type="AlphaFoldDB" id="A0AAE3E1Q1"/>
<dbReference type="RefSeq" id="WP_022231164.1">
    <property type="nucleotide sequence ID" value="NZ_JAJEQM010000028.1"/>
</dbReference>
<keyword evidence="1" id="KW-0812">Transmembrane</keyword>